<comment type="caution">
    <text evidence="2">The sequence shown here is derived from an EMBL/GenBank/DDBJ whole genome shotgun (WGS) entry which is preliminary data.</text>
</comment>
<dbReference type="Proteomes" id="UP000185895">
    <property type="component" value="Unassembled WGS sequence"/>
</dbReference>
<evidence type="ECO:0000313" key="3">
    <source>
        <dbReference type="Proteomes" id="UP000185895"/>
    </source>
</evidence>
<proteinExistence type="predicted"/>
<keyword evidence="1" id="KW-0175">Coiled coil</keyword>
<gene>
    <name evidence="2" type="ORF">BJI46_06050</name>
</gene>
<dbReference type="STRING" id="1262585.BJI46_06050"/>
<protein>
    <submittedName>
        <fullName evidence="2">Uncharacterized protein</fullName>
    </submittedName>
</protein>
<accession>A0A1E7QZ19</accession>
<reference evidence="2 3" key="1">
    <citation type="submission" date="2016-09" db="EMBL/GenBank/DDBJ databases">
        <authorList>
            <person name="Capua I."/>
            <person name="De Benedictis P."/>
            <person name="Joannis T."/>
            <person name="Lombin L.H."/>
            <person name="Cattoli G."/>
        </authorList>
    </citation>
    <scope>NUCLEOTIDE SEQUENCE [LARGE SCALE GENOMIC DNA]</scope>
    <source>
        <strain evidence="2 3">ANC 4671</strain>
    </source>
</reference>
<name>A0A1E7QZ19_9GAMM</name>
<dbReference type="EMBL" id="MKKK01000067">
    <property type="protein sequence ID" value="OEY92304.1"/>
    <property type="molecule type" value="Genomic_DNA"/>
</dbReference>
<dbReference type="RefSeq" id="WP_070070899.1">
    <property type="nucleotide sequence ID" value="NZ_MKKK01000067.1"/>
</dbReference>
<sequence>MALNIGDNFKQRWLATPEAIRHSYCDELRHICALLEPETQLQKWQYQEAVLQQRQRQITEQAYQQLKKQILAEQARLAEERKRQRQAELEQILAEKRAEQQAELLKLEQQEQLKLKEQDAYLKQLAQELQQQSLAINQQPIAKFDVNQVKQFNVVSEQSTGKYLATTIHDCNNSQIATAIAATDLSPSTSSLNDDLKIRLELEAEYYIEQTLLHLREKLQAAAREEIEIILATQQNQ</sequence>
<evidence type="ECO:0000313" key="2">
    <source>
        <dbReference type="EMBL" id="OEY92304.1"/>
    </source>
</evidence>
<keyword evidence="3" id="KW-1185">Reference proteome</keyword>
<organism evidence="2 3">
    <name type="scientific">Acinetobacter qingfengensis</name>
    <dbReference type="NCBI Taxonomy" id="1262585"/>
    <lineage>
        <taxon>Bacteria</taxon>
        <taxon>Pseudomonadati</taxon>
        <taxon>Pseudomonadota</taxon>
        <taxon>Gammaproteobacteria</taxon>
        <taxon>Moraxellales</taxon>
        <taxon>Moraxellaceae</taxon>
        <taxon>Acinetobacter</taxon>
    </lineage>
</organism>
<feature type="coiled-coil region" evidence="1">
    <location>
        <begin position="49"/>
        <end position="117"/>
    </location>
</feature>
<dbReference type="AlphaFoldDB" id="A0A1E7QZ19"/>
<evidence type="ECO:0000256" key="1">
    <source>
        <dbReference type="SAM" id="Coils"/>
    </source>
</evidence>
<dbReference type="OrthoDB" id="6717597at2"/>